<sequence>MSRLPSTAIFSCPRAAPCHGRSRDQERLSAAADHLPCTPKSGPRLTSFPTRAQRRLAAAAAHLPYTSRSCSSPLQPSFPGRSGEIPWN</sequence>
<organism evidence="2 3">
    <name type="scientific">Eleusine coracana subsp. coracana</name>
    <dbReference type="NCBI Taxonomy" id="191504"/>
    <lineage>
        <taxon>Eukaryota</taxon>
        <taxon>Viridiplantae</taxon>
        <taxon>Streptophyta</taxon>
        <taxon>Embryophyta</taxon>
        <taxon>Tracheophyta</taxon>
        <taxon>Spermatophyta</taxon>
        <taxon>Magnoliopsida</taxon>
        <taxon>Liliopsida</taxon>
        <taxon>Poales</taxon>
        <taxon>Poaceae</taxon>
        <taxon>PACMAD clade</taxon>
        <taxon>Chloridoideae</taxon>
        <taxon>Cynodonteae</taxon>
        <taxon>Eleusininae</taxon>
        <taxon>Eleusine</taxon>
    </lineage>
</organism>
<comment type="caution">
    <text evidence="2">The sequence shown here is derived from an EMBL/GenBank/DDBJ whole genome shotgun (WGS) entry which is preliminary data.</text>
</comment>
<proteinExistence type="predicted"/>
<dbReference type="EMBL" id="BQKI01000081">
    <property type="protein sequence ID" value="GJN28997.1"/>
    <property type="molecule type" value="Genomic_DNA"/>
</dbReference>
<gene>
    <name evidence="2" type="primary">gb17182</name>
    <name evidence="2" type="ORF">PR202_gb17182</name>
</gene>
<feature type="region of interest" description="Disordered" evidence="1">
    <location>
        <begin position="15"/>
        <end position="46"/>
    </location>
</feature>
<evidence type="ECO:0000313" key="2">
    <source>
        <dbReference type="EMBL" id="GJN28997.1"/>
    </source>
</evidence>
<feature type="region of interest" description="Disordered" evidence="1">
    <location>
        <begin position="64"/>
        <end position="88"/>
    </location>
</feature>
<dbReference type="AlphaFoldDB" id="A0AAV5F1S1"/>
<reference evidence="2" key="2">
    <citation type="submission" date="2021-12" db="EMBL/GenBank/DDBJ databases">
        <title>Resequencing data analysis of finger millet.</title>
        <authorList>
            <person name="Hatakeyama M."/>
            <person name="Aluri S."/>
            <person name="Balachadran M.T."/>
            <person name="Sivarajan S.R."/>
            <person name="Poveda L."/>
            <person name="Shimizu-Inatsugi R."/>
            <person name="Schlapbach R."/>
            <person name="Sreeman S.M."/>
            <person name="Shimizu K.K."/>
        </authorList>
    </citation>
    <scope>NUCLEOTIDE SEQUENCE</scope>
</reference>
<protein>
    <submittedName>
        <fullName evidence="2">Uncharacterized protein</fullName>
    </submittedName>
</protein>
<feature type="compositionally biased region" description="Polar residues" evidence="1">
    <location>
        <begin position="66"/>
        <end position="75"/>
    </location>
</feature>
<reference evidence="2" key="1">
    <citation type="journal article" date="2018" name="DNA Res.">
        <title>Multiple hybrid de novo genome assembly of finger millet, an orphan allotetraploid crop.</title>
        <authorList>
            <person name="Hatakeyama M."/>
            <person name="Aluri S."/>
            <person name="Balachadran M.T."/>
            <person name="Sivarajan S.R."/>
            <person name="Patrignani A."/>
            <person name="Gruter S."/>
            <person name="Poveda L."/>
            <person name="Shimizu-Inatsugi R."/>
            <person name="Baeten J."/>
            <person name="Francoijs K.J."/>
            <person name="Nataraja K.N."/>
            <person name="Reddy Y.A.N."/>
            <person name="Phadnis S."/>
            <person name="Ravikumar R.L."/>
            <person name="Schlapbach R."/>
            <person name="Sreeman S.M."/>
            <person name="Shimizu K.K."/>
        </authorList>
    </citation>
    <scope>NUCLEOTIDE SEQUENCE</scope>
</reference>
<name>A0AAV5F1S1_ELECO</name>
<accession>A0AAV5F1S1</accession>
<keyword evidence="3" id="KW-1185">Reference proteome</keyword>
<evidence type="ECO:0000256" key="1">
    <source>
        <dbReference type="SAM" id="MobiDB-lite"/>
    </source>
</evidence>
<evidence type="ECO:0000313" key="3">
    <source>
        <dbReference type="Proteomes" id="UP001054889"/>
    </source>
</evidence>
<dbReference type="Proteomes" id="UP001054889">
    <property type="component" value="Unassembled WGS sequence"/>
</dbReference>